<dbReference type="AlphaFoldDB" id="Q16CG7"/>
<dbReference type="PANTHER" id="PTHR11748">
    <property type="entry name" value="D-LACTATE DEHYDROGENASE"/>
    <property type="match status" value="1"/>
</dbReference>
<proteinExistence type="predicted"/>
<keyword evidence="2" id="KW-0274">FAD</keyword>
<dbReference type="eggNOG" id="COG0277">
    <property type="taxonomic scope" value="Bacteria"/>
</dbReference>
<reference evidence="4 5" key="1">
    <citation type="journal article" date="2007" name="J. Bacteriol.">
        <title>The complete genome sequence of Roseobacter denitrificans reveals a mixotrophic rather than photosynthetic metabolism.</title>
        <authorList>
            <person name="Swingley W.D."/>
            <person name="Sadekar S."/>
            <person name="Mastrian S.D."/>
            <person name="Matthies H.J."/>
            <person name="Hao J."/>
            <person name="Ramos H."/>
            <person name="Acharya C.R."/>
            <person name="Conrad A.L."/>
            <person name="Taylor H.L."/>
            <person name="Dejesa L.C."/>
            <person name="Shah M.K."/>
            <person name="O'huallachain M.E."/>
            <person name="Lince M.T."/>
            <person name="Blankenship R.E."/>
            <person name="Beatty J.T."/>
            <person name="Touchman J.W."/>
        </authorList>
    </citation>
    <scope>NUCLEOTIDE SEQUENCE [LARGE SCALE GENOMIC DNA]</scope>
    <source>
        <strain evidence="5">ATCC 33942 / OCh 114</strain>
    </source>
</reference>
<keyword evidence="4" id="KW-0560">Oxidoreductase</keyword>
<feature type="domain" description="FAD-binding PCMH-type" evidence="3">
    <location>
        <begin position="1"/>
        <end position="172"/>
    </location>
</feature>
<dbReference type="EC" id="1.1.3.15" evidence="4"/>
<dbReference type="SUPFAM" id="SSF56176">
    <property type="entry name" value="FAD-binding/transporter-associated domain-like"/>
    <property type="match status" value="1"/>
</dbReference>
<organism evidence="4 5">
    <name type="scientific">Roseobacter denitrificans (strain ATCC 33942 / OCh 114)</name>
    <name type="common">Erythrobacter sp. (strain OCh 114)</name>
    <name type="synonym">Roseobacter denitrificans</name>
    <dbReference type="NCBI Taxonomy" id="375451"/>
    <lineage>
        <taxon>Bacteria</taxon>
        <taxon>Pseudomonadati</taxon>
        <taxon>Pseudomonadota</taxon>
        <taxon>Alphaproteobacteria</taxon>
        <taxon>Rhodobacterales</taxon>
        <taxon>Roseobacteraceae</taxon>
        <taxon>Roseobacter</taxon>
    </lineage>
</organism>
<dbReference type="HOGENOM" id="CLU_017779_0_0_5"/>
<dbReference type="SUPFAM" id="SSF55103">
    <property type="entry name" value="FAD-linked oxidases, C-terminal domain"/>
    <property type="match status" value="1"/>
</dbReference>
<gene>
    <name evidence="4" type="primary">glcE</name>
    <name evidence="4" type="ordered locus">RD1_0626</name>
</gene>
<dbReference type="PANTHER" id="PTHR11748:SF103">
    <property type="entry name" value="GLYCOLATE OXIDASE SUBUNIT GLCE"/>
    <property type="match status" value="1"/>
</dbReference>
<dbReference type="InterPro" id="IPR016169">
    <property type="entry name" value="FAD-bd_PCMH_sub2"/>
</dbReference>
<dbReference type="KEGG" id="rde:RD1_0626"/>
<protein>
    <submittedName>
        <fullName evidence="4">Glycolate oxidase, subunit GlcE</fullName>
        <ecNumber evidence="4">1.1.3.15</ecNumber>
    </submittedName>
</protein>
<dbReference type="EMBL" id="CP000362">
    <property type="protein sequence ID" value="ABG30326.1"/>
    <property type="molecule type" value="Genomic_DNA"/>
</dbReference>
<dbReference type="GO" id="GO:0003973">
    <property type="term" value="F:(S)-2-hydroxy-acid oxidase activity"/>
    <property type="evidence" value="ECO:0007669"/>
    <property type="project" value="UniProtKB-EC"/>
</dbReference>
<keyword evidence="5" id="KW-1185">Reference proteome</keyword>
<dbReference type="InterPro" id="IPR016166">
    <property type="entry name" value="FAD-bd_PCMH"/>
</dbReference>
<dbReference type="GO" id="GO:0071949">
    <property type="term" value="F:FAD binding"/>
    <property type="evidence" value="ECO:0007669"/>
    <property type="project" value="InterPro"/>
</dbReference>
<dbReference type="STRING" id="375451.RD1_0626"/>
<evidence type="ECO:0000313" key="4">
    <source>
        <dbReference type="EMBL" id="ABG30326.1"/>
    </source>
</evidence>
<dbReference type="InterPro" id="IPR016164">
    <property type="entry name" value="FAD-linked_Oxase-like_C"/>
</dbReference>
<keyword evidence="1" id="KW-0285">Flavoprotein</keyword>
<evidence type="ECO:0000256" key="2">
    <source>
        <dbReference type="ARBA" id="ARBA00022827"/>
    </source>
</evidence>
<dbReference type="PROSITE" id="PS51387">
    <property type="entry name" value="FAD_PCMH"/>
    <property type="match status" value="1"/>
</dbReference>
<dbReference type="InterPro" id="IPR036318">
    <property type="entry name" value="FAD-bd_PCMH-like_sf"/>
</dbReference>
<evidence type="ECO:0000256" key="1">
    <source>
        <dbReference type="ARBA" id="ARBA00022630"/>
    </source>
</evidence>
<dbReference type="Gene3D" id="3.30.465.10">
    <property type="match status" value="1"/>
</dbReference>
<sequence length="381" mass="40131">MITPDTEAALADVIKSAAAPMHIQGGATRGFVVPGTPLSTRYITGISLYEPGALTLVAAAGTTVRDIDQALAAENQRLAFEPTDYRKLLGTTGEPTIGGVLATNASGPRRIQGGAARDYALGVRFVDGNGAIVKNGGRVMKNVTGYDLVKLFSGSFGTLGVLTEVSLKVMPVPETQSTLMLHGLSDVAAVRAMADAMRSPFEVTGAAHGAYVEGEAAVTLLRLEGFEGSVAYRINALKDLLTGTGAQITVIDAAASAQVWRDIRDVTVMAKATGDVWRVSCKPSQAAELAQRADALSCAFDWSGGLIWVNTPPDTDLRARLGVFDGHATLVRASEETRRRLPVFHPQSAGIERLCAGLRARFDPRGILNKGLMDAPETEVA</sequence>
<evidence type="ECO:0000259" key="3">
    <source>
        <dbReference type="PROSITE" id="PS51387"/>
    </source>
</evidence>
<dbReference type="Proteomes" id="UP000007029">
    <property type="component" value="Chromosome"/>
</dbReference>
<dbReference type="RefSeq" id="WP_011566948.1">
    <property type="nucleotide sequence ID" value="NZ_FOOO01000001.1"/>
</dbReference>
<name>Q16CG7_ROSDO</name>
<accession>Q16CG7</accession>
<evidence type="ECO:0000313" key="5">
    <source>
        <dbReference type="Proteomes" id="UP000007029"/>
    </source>
</evidence>
<dbReference type="InterPro" id="IPR006094">
    <property type="entry name" value="Oxid_FAD_bind_N"/>
</dbReference>
<dbReference type="Pfam" id="PF01565">
    <property type="entry name" value="FAD_binding_4"/>
    <property type="match status" value="1"/>
</dbReference>